<feature type="transmembrane region" description="Helical" evidence="6">
    <location>
        <begin position="234"/>
        <end position="254"/>
    </location>
</feature>
<accession>A0A7C4H127</accession>
<protein>
    <recommendedName>
        <fullName evidence="7">Cytochrome C biogenesis protein transmembrane domain-containing protein</fullName>
    </recommendedName>
</protein>
<dbReference type="InterPro" id="IPR051790">
    <property type="entry name" value="Cytochrome_c-biogenesis_DsbD"/>
</dbReference>
<evidence type="ECO:0000256" key="6">
    <source>
        <dbReference type="SAM" id="Phobius"/>
    </source>
</evidence>
<dbReference type="AlphaFoldDB" id="A0A7C4H127"/>
<dbReference type="PANTHER" id="PTHR31272">
    <property type="entry name" value="CYTOCHROME C-TYPE BIOGENESIS PROTEIN HI_1454-RELATED"/>
    <property type="match status" value="1"/>
</dbReference>
<comment type="caution">
    <text evidence="8">The sequence shown here is derived from an EMBL/GenBank/DDBJ whole genome shotgun (WGS) entry which is preliminary data.</text>
</comment>
<evidence type="ECO:0000256" key="2">
    <source>
        <dbReference type="ARBA" id="ARBA00006143"/>
    </source>
</evidence>
<evidence type="ECO:0000256" key="5">
    <source>
        <dbReference type="ARBA" id="ARBA00023136"/>
    </source>
</evidence>
<dbReference type="GO" id="GO:0016020">
    <property type="term" value="C:membrane"/>
    <property type="evidence" value="ECO:0007669"/>
    <property type="project" value="UniProtKB-SubCell"/>
</dbReference>
<sequence length="416" mass="43840">MVDAAQLLTLYLLGVAVSFSPCYLPVIPILVAVTSRYSTRRGALAAFLFSLGASISIIIYGLTAIVSTNIFNVFAETRLSQLPTLAGYLLIGLGLMEFTPIREVFAVLPTFSLRLKRAGLAQSLLAGLVFSLAAAPCSFAPLVAFLMAVGLEGARGGNAIPLILSFSAGIGLTLLLIGVASVMAGRRMVEELTRRGIVKHQAKFSGILLMVLGVLTIVAGENFEIAAVRGAETFIIAAEAVGVFSGILAALGVLRVGIYLNSATPMLLGAGLTLMSIQRLSALLPYLGAAQWAPPTEVLFIASRLVLLCSLISFAALGRGFSEVLLLLPTYPAASPPLVDALVAALWFAEWIKRDRLLAFSTLFFVASAVSDLLYSIPDPVKPVVAALILPLHLSILPAWRKTSAALAVLSMLDES</sequence>
<feature type="transmembrane region" description="Helical" evidence="6">
    <location>
        <begin position="159"/>
        <end position="185"/>
    </location>
</feature>
<comment type="similarity">
    <text evidence="2">Belongs to the DsbD family.</text>
</comment>
<comment type="subcellular location">
    <subcellularLocation>
        <location evidence="1">Membrane</location>
        <topology evidence="1">Multi-pass membrane protein</topology>
    </subcellularLocation>
</comment>
<dbReference type="EMBL" id="DTBQ01000130">
    <property type="protein sequence ID" value="HGM47019.1"/>
    <property type="molecule type" value="Genomic_DNA"/>
</dbReference>
<evidence type="ECO:0000256" key="1">
    <source>
        <dbReference type="ARBA" id="ARBA00004141"/>
    </source>
</evidence>
<feature type="transmembrane region" description="Helical" evidence="6">
    <location>
        <begin position="206"/>
        <end position="228"/>
    </location>
</feature>
<proteinExistence type="inferred from homology"/>
<dbReference type="InterPro" id="IPR003834">
    <property type="entry name" value="Cyt_c_assmbl_TM_dom"/>
</dbReference>
<feature type="transmembrane region" description="Helical" evidence="6">
    <location>
        <begin position="12"/>
        <end position="33"/>
    </location>
</feature>
<organism evidence="8">
    <name type="scientific">Thermofilum pendens</name>
    <dbReference type="NCBI Taxonomy" id="2269"/>
    <lineage>
        <taxon>Archaea</taxon>
        <taxon>Thermoproteota</taxon>
        <taxon>Thermoprotei</taxon>
        <taxon>Thermofilales</taxon>
        <taxon>Thermofilaceae</taxon>
        <taxon>Thermofilum</taxon>
    </lineage>
</organism>
<keyword evidence="5 6" id="KW-0472">Membrane</keyword>
<evidence type="ECO:0000313" key="8">
    <source>
        <dbReference type="EMBL" id="HGM47019.1"/>
    </source>
</evidence>
<dbReference type="PANTHER" id="PTHR31272:SF9">
    <property type="entry name" value="BLL1027 PROTEIN"/>
    <property type="match status" value="1"/>
</dbReference>
<feature type="transmembrane region" description="Helical" evidence="6">
    <location>
        <begin position="357"/>
        <end position="377"/>
    </location>
</feature>
<keyword evidence="3 6" id="KW-0812">Transmembrane</keyword>
<name>A0A7C4H127_THEPE</name>
<keyword evidence="4 6" id="KW-1133">Transmembrane helix</keyword>
<dbReference type="GO" id="GO:0017004">
    <property type="term" value="P:cytochrome complex assembly"/>
    <property type="evidence" value="ECO:0007669"/>
    <property type="project" value="InterPro"/>
</dbReference>
<dbReference type="Pfam" id="PF02683">
    <property type="entry name" value="DsbD_TM"/>
    <property type="match status" value="1"/>
</dbReference>
<reference evidence="8" key="1">
    <citation type="journal article" date="2020" name="mSystems">
        <title>Genome- and Community-Level Interaction Insights into Carbon Utilization and Element Cycling Functions of Hydrothermarchaeota in Hydrothermal Sediment.</title>
        <authorList>
            <person name="Zhou Z."/>
            <person name="Liu Y."/>
            <person name="Xu W."/>
            <person name="Pan J."/>
            <person name="Luo Z.H."/>
            <person name="Li M."/>
        </authorList>
    </citation>
    <scope>NUCLEOTIDE SEQUENCE</scope>
    <source>
        <strain evidence="8">SpSt-649</strain>
    </source>
</reference>
<feature type="transmembrane region" description="Helical" evidence="6">
    <location>
        <begin position="45"/>
        <end position="66"/>
    </location>
</feature>
<feature type="transmembrane region" description="Helical" evidence="6">
    <location>
        <begin position="298"/>
        <end position="317"/>
    </location>
</feature>
<feature type="transmembrane region" description="Helical" evidence="6">
    <location>
        <begin position="86"/>
        <end position="111"/>
    </location>
</feature>
<evidence type="ECO:0000256" key="3">
    <source>
        <dbReference type="ARBA" id="ARBA00022692"/>
    </source>
</evidence>
<evidence type="ECO:0000256" key="4">
    <source>
        <dbReference type="ARBA" id="ARBA00022989"/>
    </source>
</evidence>
<feature type="transmembrane region" description="Helical" evidence="6">
    <location>
        <begin position="123"/>
        <end position="147"/>
    </location>
</feature>
<gene>
    <name evidence="8" type="ORF">ENU21_04645</name>
</gene>
<feature type="domain" description="Cytochrome C biogenesis protein transmembrane" evidence="7">
    <location>
        <begin position="7"/>
        <end position="181"/>
    </location>
</feature>
<evidence type="ECO:0000259" key="7">
    <source>
        <dbReference type="Pfam" id="PF02683"/>
    </source>
</evidence>